<gene>
    <name evidence="1" type="ORF">J7T18_09545</name>
</gene>
<evidence type="ECO:0000313" key="1">
    <source>
        <dbReference type="EMBL" id="MBQ0268540.1"/>
    </source>
</evidence>
<dbReference type="RefSeq" id="WP_210848396.1">
    <property type="nucleotide sequence ID" value="NZ_JAGKLY010000003.1"/>
</dbReference>
<sequence>MKARNILDFIWFGTHWICGLINHPYRKEWDDYLNYLIDECGVVEEGDCTITFNDRGEKVEVWKGNKPYSYGHQYKFDKQGSYRFRPSFRTMIKLSNLVDSREQKRIDAFVSELAKKVKR</sequence>
<dbReference type="AlphaFoldDB" id="A0A8I2AG53"/>
<reference evidence="1" key="1">
    <citation type="submission" date="2021-03" db="EMBL/GenBank/DDBJ databases">
        <authorList>
            <person name="Stanton E."/>
        </authorList>
    </citation>
    <scope>NUCLEOTIDE SEQUENCE</scope>
    <source>
        <strain evidence="1">2020EL-00113</strain>
    </source>
</reference>
<name>A0A8I2AG53_9GAMM</name>
<accession>A0A8I2AG53</accession>
<dbReference type="EMBL" id="JAGKLY010000003">
    <property type="protein sequence ID" value="MBQ0268540.1"/>
    <property type="molecule type" value="Genomic_DNA"/>
</dbReference>
<proteinExistence type="predicted"/>
<comment type="caution">
    <text evidence="1">The sequence shown here is derived from an EMBL/GenBank/DDBJ whole genome shotgun (WGS) entry which is preliminary data.</text>
</comment>
<protein>
    <submittedName>
        <fullName evidence="1">Uncharacterized protein</fullName>
    </submittedName>
</protein>
<organism evidence="1 2">
    <name type="scientific">Providencia huaxiensis</name>
    <dbReference type="NCBI Taxonomy" id="2027290"/>
    <lineage>
        <taxon>Bacteria</taxon>
        <taxon>Pseudomonadati</taxon>
        <taxon>Pseudomonadota</taxon>
        <taxon>Gammaproteobacteria</taxon>
        <taxon>Enterobacterales</taxon>
        <taxon>Morganellaceae</taxon>
        <taxon>Providencia</taxon>
    </lineage>
</organism>
<evidence type="ECO:0000313" key="2">
    <source>
        <dbReference type="Proteomes" id="UP000674270"/>
    </source>
</evidence>
<dbReference type="Proteomes" id="UP000674270">
    <property type="component" value="Unassembled WGS sequence"/>
</dbReference>